<accession>A0AAN8UVE3</accession>
<protein>
    <submittedName>
        <fullName evidence="1">Uncharacterized protein</fullName>
    </submittedName>
</protein>
<sequence>VEKGLQILGKWAIFVGEILNPAATSHQPPQNGFWNLKDRVSCISNSKQNITGERKRREMCPREENELDMEREKAMMHSEEAVERENKYSRNGKCRQRLLGLRNVNVMKREQERKPTSSSCALRKKSPPKVSRIWLGLLDLRLTMQCTSCGHAADRGLTLPAHECLCLGEYIRPRFRVKCPSCSNGILVQRECYSEYSVLSEATFMGYHASKMDTGSILHFKDPLRN</sequence>
<dbReference type="Proteomes" id="UP001370490">
    <property type="component" value="Unassembled WGS sequence"/>
</dbReference>
<keyword evidence="2" id="KW-1185">Reference proteome</keyword>
<gene>
    <name evidence="1" type="ORF">RJ641_018233</name>
</gene>
<feature type="non-terminal residue" evidence="1">
    <location>
        <position position="1"/>
    </location>
</feature>
<dbReference type="EMBL" id="JBAMMX010000023">
    <property type="protein sequence ID" value="KAK6917482.1"/>
    <property type="molecule type" value="Genomic_DNA"/>
</dbReference>
<evidence type="ECO:0000313" key="1">
    <source>
        <dbReference type="EMBL" id="KAK6917482.1"/>
    </source>
</evidence>
<proteinExistence type="predicted"/>
<name>A0AAN8UVE3_9MAGN</name>
<reference evidence="1 2" key="1">
    <citation type="submission" date="2023-12" db="EMBL/GenBank/DDBJ databases">
        <title>A high-quality genome assembly for Dillenia turbinata (Dilleniales).</title>
        <authorList>
            <person name="Chanderbali A."/>
        </authorList>
    </citation>
    <scope>NUCLEOTIDE SEQUENCE [LARGE SCALE GENOMIC DNA]</scope>
    <source>
        <strain evidence="1">LSX21</strain>
        <tissue evidence="1">Leaf</tissue>
    </source>
</reference>
<comment type="caution">
    <text evidence="1">The sequence shown here is derived from an EMBL/GenBank/DDBJ whole genome shotgun (WGS) entry which is preliminary data.</text>
</comment>
<evidence type="ECO:0000313" key="2">
    <source>
        <dbReference type="Proteomes" id="UP001370490"/>
    </source>
</evidence>
<dbReference type="AlphaFoldDB" id="A0AAN8UVE3"/>
<organism evidence="1 2">
    <name type="scientific">Dillenia turbinata</name>
    <dbReference type="NCBI Taxonomy" id="194707"/>
    <lineage>
        <taxon>Eukaryota</taxon>
        <taxon>Viridiplantae</taxon>
        <taxon>Streptophyta</taxon>
        <taxon>Embryophyta</taxon>
        <taxon>Tracheophyta</taxon>
        <taxon>Spermatophyta</taxon>
        <taxon>Magnoliopsida</taxon>
        <taxon>eudicotyledons</taxon>
        <taxon>Gunneridae</taxon>
        <taxon>Pentapetalae</taxon>
        <taxon>Dilleniales</taxon>
        <taxon>Dilleniaceae</taxon>
        <taxon>Dillenia</taxon>
    </lineage>
</organism>